<organism evidence="2 3">
    <name type="scientific">Pleurodeles waltl</name>
    <name type="common">Iberian ribbed newt</name>
    <dbReference type="NCBI Taxonomy" id="8319"/>
    <lineage>
        <taxon>Eukaryota</taxon>
        <taxon>Metazoa</taxon>
        <taxon>Chordata</taxon>
        <taxon>Craniata</taxon>
        <taxon>Vertebrata</taxon>
        <taxon>Euteleostomi</taxon>
        <taxon>Amphibia</taxon>
        <taxon>Batrachia</taxon>
        <taxon>Caudata</taxon>
        <taxon>Salamandroidea</taxon>
        <taxon>Salamandridae</taxon>
        <taxon>Pleurodelinae</taxon>
        <taxon>Pleurodeles</taxon>
    </lineage>
</organism>
<sequence length="140" mass="15091">MAPPSSVVRGCEVTPSGGVSRAEKSKPIPGGQTVKLHVGRIWRNAEKIEPVAPHFATGPEVGSWATGSAPVILEIGEEGDAPLATRQLCRRPEAPISARSPSIRRPFFAWPDHAPFTEIKKKVFVKPISLAVLGLKKREL</sequence>
<comment type="caution">
    <text evidence="2">The sequence shown here is derived from an EMBL/GenBank/DDBJ whole genome shotgun (WGS) entry which is preliminary data.</text>
</comment>
<evidence type="ECO:0000313" key="2">
    <source>
        <dbReference type="EMBL" id="KAJ1197082.1"/>
    </source>
</evidence>
<proteinExistence type="predicted"/>
<dbReference type="EMBL" id="JANPWB010000003">
    <property type="protein sequence ID" value="KAJ1197082.1"/>
    <property type="molecule type" value="Genomic_DNA"/>
</dbReference>
<reference evidence="2" key="1">
    <citation type="journal article" date="2022" name="bioRxiv">
        <title>Sequencing and chromosome-scale assembly of the giantPleurodeles waltlgenome.</title>
        <authorList>
            <person name="Brown T."/>
            <person name="Elewa A."/>
            <person name="Iarovenko S."/>
            <person name="Subramanian E."/>
            <person name="Araus A.J."/>
            <person name="Petzold A."/>
            <person name="Susuki M."/>
            <person name="Suzuki K.-i.T."/>
            <person name="Hayashi T."/>
            <person name="Toyoda A."/>
            <person name="Oliveira C."/>
            <person name="Osipova E."/>
            <person name="Leigh N.D."/>
            <person name="Simon A."/>
            <person name="Yun M.H."/>
        </authorList>
    </citation>
    <scope>NUCLEOTIDE SEQUENCE</scope>
    <source>
        <strain evidence="2">20211129_DDA</strain>
        <tissue evidence="2">Liver</tissue>
    </source>
</reference>
<gene>
    <name evidence="2" type="ORF">NDU88_000944</name>
</gene>
<keyword evidence="3" id="KW-1185">Reference proteome</keyword>
<name>A0AAV7V8C2_PLEWA</name>
<protein>
    <submittedName>
        <fullName evidence="2">Uncharacterized protein</fullName>
    </submittedName>
</protein>
<accession>A0AAV7V8C2</accession>
<dbReference type="AlphaFoldDB" id="A0AAV7V8C2"/>
<evidence type="ECO:0000256" key="1">
    <source>
        <dbReference type="SAM" id="MobiDB-lite"/>
    </source>
</evidence>
<feature type="region of interest" description="Disordered" evidence="1">
    <location>
        <begin position="1"/>
        <end position="32"/>
    </location>
</feature>
<dbReference type="Proteomes" id="UP001066276">
    <property type="component" value="Chromosome 2_1"/>
</dbReference>
<evidence type="ECO:0000313" key="3">
    <source>
        <dbReference type="Proteomes" id="UP001066276"/>
    </source>
</evidence>